<keyword evidence="7 9" id="KW-0143">Chaperone</keyword>
<dbReference type="AlphaFoldDB" id="A0A8S1GXK9"/>
<dbReference type="Gene3D" id="2.60.120.200">
    <property type="match status" value="1"/>
</dbReference>
<evidence type="ECO:0000256" key="7">
    <source>
        <dbReference type="ARBA" id="ARBA00023186"/>
    </source>
</evidence>
<keyword evidence="4 9" id="KW-0256">Endoplasmic reticulum</keyword>
<dbReference type="OrthoDB" id="1938156at2759"/>
<accession>A0A8S1GXK9</accession>
<evidence type="ECO:0000256" key="5">
    <source>
        <dbReference type="ARBA" id="ARBA00022989"/>
    </source>
</evidence>
<dbReference type="GO" id="GO:0006457">
    <property type="term" value="P:protein folding"/>
    <property type="evidence" value="ECO:0007669"/>
    <property type="project" value="InterPro"/>
</dbReference>
<dbReference type="InterPro" id="IPR009033">
    <property type="entry name" value="Calreticulin/calnexin_P_dom_sf"/>
</dbReference>
<feature type="compositionally biased region" description="Acidic residues" evidence="10">
    <location>
        <begin position="534"/>
        <end position="546"/>
    </location>
</feature>
<dbReference type="SUPFAM" id="SSF63887">
    <property type="entry name" value="P-domain of calnexin/calreticulin"/>
    <property type="match status" value="1"/>
</dbReference>
<comment type="caution">
    <text evidence="11">The sequence shown here is derived from an EMBL/GenBank/DDBJ whole genome shotgun (WGS) entry which is preliminary data.</text>
</comment>
<evidence type="ECO:0000256" key="2">
    <source>
        <dbReference type="ARBA" id="ARBA00010983"/>
    </source>
</evidence>
<feature type="compositionally biased region" description="Acidic residues" evidence="10">
    <location>
        <begin position="316"/>
        <end position="325"/>
    </location>
</feature>
<dbReference type="InterPro" id="IPR013320">
    <property type="entry name" value="ConA-like_dom_sf"/>
</dbReference>
<feature type="transmembrane region" description="Helical" evidence="9">
    <location>
        <begin position="481"/>
        <end position="502"/>
    </location>
</feature>
<dbReference type="Pfam" id="PF00262">
    <property type="entry name" value="Calreticulin"/>
    <property type="match status" value="1"/>
</dbReference>
<gene>
    <name evidence="11" type="ORF">CAUJ_LOCUS3623</name>
</gene>
<dbReference type="SUPFAM" id="SSF49899">
    <property type="entry name" value="Concanavalin A-like lectins/glucanases"/>
    <property type="match status" value="1"/>
</dbReference>
<feature type="transmembrane region" description="Helical" evidence="9">
    <location>
        <begin position="21"/>
        <end position="39"/>
    </location>
</feature>
<evidence type="ECO:0000256" key="9">
    <source>
        <dbReference type="RuleBase" id="RU362126"/>
    </source>
</evidence>
<comment type="similarity">
    <text evidence="2 9">Belongs to the calreticulin family.</text>
</comment>
<evidence type="ECO:0008006" key="13">
    <source>
        <dbReference type="Google" id="ProtNLM"/>
    </source>
</evidence>
<dbReference type="GO" id="GO:0005509">
    <property type="term" value="F:calcium ion binding"/>
    <property type="evidence" value="ECO:0007669"/>
    <property type="project" value="InterPro"/>
</dbReference>
<dbReference type="FunFam" id="2.10.250.10:FF:000001">
    <property type="entry name" value="Calnexin homolog"/>
    <property type="match status" value="1"/>
</dbReference>
<feature type="compositionally biased region" description="Acidic residues" evidence="10">
    <location>
        <begin position="573"/>
        <end position="588"/>
    </location>
</feature>
<evidence type="ECO:0000313" key="11">
    <source>
        <dbReference type="EMBL" id="CAD6187704.1"/>
    </source>
</evidence>
<dbReference type="PANTHER" id="PTHR11073:SF1">
    <property type="entry name" value="CALNEXIN 14D-RELATED"/>
    <property type="match status" value="1"/>
</dbReference>
<feature type="region of interest" description="Disordered" evidence="10">
    <location>
        <begin position="505"/>
        <end position="626"/>
    </location>
</feature>
<organism evidence="11 12">
    <name type="scientific">Caenorhabditis auriculariae</name>
    <dbReference type="NCBI Taxonomy" id="2777116"/>
    <lineage>
        <taxon>Eukaryota</taxon>
        <taxon>Metazoa</taxon>
        <taxon>Ecdysozoa</taxon>
        <taxon>Nematoda</taxon>
        <taxon>Chromadorea</taxon>
        <taxon>Rhabditida</taxon>
        <taxon>Rhabditina</taxon>
        <taxon>Rhabditomorpha</taxon>
        <taxon>Rhabditoidea</taxon>
        <taxon>Rhabditidae</taxon>
        <taxon>Peloderinae</taxon>
        <taxon>Caenorhabditis</taxon>
    </lineage>
</organism>
<comment type="subcellular location">
    <subcellularLocation>
        <location evidence="1">Endoplasmic reticulum membrane</location>
        <topology evidence="1">Single-pass type I membrane protein</topology>
    </subcellularLocation>
</comment>
<feature type="compositionally biased region" description="Acidic residues" evidence="10">
    <location>
        <begin position="279"/>
        <end position="288"/>
    </location>
</feature>
<evidence type="ECO:0000256" key="3">
    <source>
        <dbReference type="ARBA" id="ARBA00022692"/>
    </source>
</evidence>
<feature type="compositionally biased region" description="Low complexity" evidence="10">
    <location>
        <begin position="562"/>
        <end position="572"/>
    </location>
</feature>
<dbReference type="PANTHER" id="PTHR11073">
    <property type="entry name" value="CALRETICULIN AND CALNEXIN"/>
    <property type="match status" value="1"/>
</dbReference>
<evidence type="ECO:0000256" key="1">
    <source>
        <dbReference type="ARBA" id="ARBA00004115"/>
    </source>
</evidence>
<dbReference type="GO" id="GO:0005789">
    <property type="term" value="C:endoplasmic reticulum membrane"/>
    <property type="evidence" value="ECO:0007669"/>
    <property type="project" value="UniProtKB-SubCell"/>
</dbReference>
<reference evidence="11" key="1">
    <citation type="submission" date="2020-10" db="EMBL/GenBank/DDBJ databases">
        <authorList>
            <person name="Kikuchi T."/>
        </authorList>
    </citation>
    <scope>NUCLEOTIDE SEQUENCE</scope>
    <source>
        <strain evidence="11">NKZ352</strain>
    </source>
</reference>
<evidence type="ECO:0000256" key="8">
    <source>
        <dbReference type="PIRSR" id="PIRSR601580-3"/>
    </source>
</evidence>
<dbReference type="GO" id="GO:0051082">
    <property type="term" value="F:unfolded protein binding"/>
    <property type="evidence" value="ECO:0007669"/>
    <property type="project" value="InterPro"/>
</dbReference>
<keyword evidence="3 9" id="KW-0812">Transmembrane</keyword>
<dbReference type="PROSITE" id="PS00804">
    <property type="entry name" value="CALRETICULIN_2"/>
    <property type="match status" value="1"/>
</dbReference>
<dbReference type="Proteomes" id="UP000835052">
    <property type="component" value="Unassembled WGS sequence"/>
</dbReference>
<dbReference type="GO" id="GO:0036503">
    <property type="term" value="P:ERAD pathway"/>
    <property type="evidence" value="ECO:0007669"/>
    <property type="project" value="TreeGrafter"/>
</dbReference>
<feature type="disulfide bond" evidence="8">
    <location>
        <begin position="170"/>
        <end position="204"/>
    </location>
</feature>
<evidence type="ECO:0000256" key="10">
    <source>
        <dbReference type="SAM" id="MobiDB-lite"/>
    </source>
</evidence>
<keyword evidence="8" id="KW-1015">Disulfide bond</keyword>
<proteinExistence type="inferred from homology"/>
<protein>
    <recommendedName>
        <fullName evidence="13">Calnexin</fullName>
    </recommendedName>
</protein>
<dbReference type="InterPro" id="IPR018124">
    <property type="entry name" value="Calret/calnex_CS"/>
</dbReference>
<keyword evidence="6 9" id="KW-0472">Membrane</keyword>
<feature type="region of interest" description="Disordered" evidence="10">
    <location>
        <begin position="206"/>
        <end position="243"/>
    </location>
</feature>
<keyword evidence="12" id="KW-1185">Reference proteome</keyword>
<evidence type="ECO:0000256" key="6">
    <source>
        <dbReference type="ARBA" id="ARBA00023136"/>
    </source>
</evidence>
<name>A0A8S1GXK9_9PELO</name>
<feature type="region of interest" description="Disordered" evidence="10">
    <location>
        <begin position="258"/>
        <end position="329"/>
    </location>
</feature>
<dbReference type="PRINTS" id="PR00626">
    <property type="entry name" value="CALRETICULIN"/>
</dbReference>
<feature type="compositionally biased region" description="Basic and acidic residues" evidence="10">
    <location>
        <begin position="295"/>
        <end position="310"/>
    </location>
</feature>
<dbReference type="EMBL" id="CAJGYM010000007">
    <property type="protein sequence ID" value="CAD6187704.1"/>
    <property type="molecule type" value="Genomic_DNA"/>
</dbReference>
<dbReference type="PROSITE" id="PS00803">
    <property type="entry name" value="CALRETICULIN_1"/>
    <property type="match status" value="1"/>
</dbReference>
<keyword evidence="5 9" id="KW-1133">Transmembrane helix</keyword>
<dbReference type="InterPro" id="IPR001580">
    <property type="entry name" value="Calret/calnex"/>
</dbReference>
<evidence type="ECO:0000256" key="4">
    <source>
        <dbReference type="ARBA" id="ARBA00022824"/>
    </source>
</evidence>
<sequence>MIYPFAAKIKPPVRCLKPAVNGLYILLVAGVALLVQTILAESENVDEVEPENDVEEVKEKFLPSKFVVPHIGNSPKPYLYNYFPLGSKLGSEWVKSTAKKDGVDADIAKYNGEWDIAEPRDVTIEGDAGLIVKTKARHHAIAAKLDRPFVFGSEPLIVQYDVKYEEGQECGGGYLKLLAEGAEKDLASFQDKTPYTIMFGPDKCGASGKSPPHLQVQEPQKNGSIDEYHAKQPTNPSGEYGVNVDGKSLYYGNILNDDVVPSLTPPQQVSDPKDKKPEDWDERPEIEDVTATKPADWDEKQPREVVDESATKPSDWLEEEPELIPDPDAVKPADWDSEMDGEWEPPSIDNPVCKGLSGCGVWKPPTIPNPKYKGKWVRPKITNPLYKGVWKARLIDNPDFFEPTATGGLLPITAVGIEMWTMSENIVFDNFLITSSEEQAKELATQTFSVKQTEEARFAKATGDGGNFVQKIIEAANERPWLWAVYLLAIIIPVVFLGVLCFGRKSSSPSSSDRKKTDAYAYDDDEVPNLIGEEIQEDADIEEIPGDEPPKAQNLRRSSRLSTATEPSTASSEVDDEGESDDDSDSDSTAEKFSAEEEPVQPTEEVAQLEQKKENKAAKRRTARRE</sequence>
<evidence type="ECO:0000313" key="12">
    <source>
        <dbReference type="Proteomes" id="UP000835052"/>
    </source>
</evidence>
<dbReference type="Gene3D" id="2.10.250.10">
    <property type="entry name" value="Calreticulin/calnexin, P domain"/>
    <property type="match status" value="1"/>
</dbReference>